<evidence type="ECO:0000313" key="10">
    <source>
        <dbReference type="Proteomes" id="UP000232875"/>
    </source>
</evidence>
<dbReference type="PROSITE" id="PS50089">
    <property type="entry name" value="ZF_RING_2"/>
    <property type="match status" value="1"/>
</dbReference>
<comment type="subcellular location">
    <subcellularLocation>
        <location evidence="1">Cytoplasm</location>
    </subcellularLocation>
</comment>
<dbReference type="OrthoDB" id="302966at2759"/>
<dbReference type="InterPro" id="IPR039739">
    <property type="entry name" value="MAG2/RNF10"/>
</dbReference>
<dbReference type="SMART" id="SM00184">
    <property type="entry name" value="RING"/>
    <property type="match status" value="1"/>
</dbReference>
<dbReference type="PANTHER" id="PTHR12983:SF9">
    <property type="entry name" value="E3 UBIQUITIN-PROTEIN LIGASE RNF10"/>
    <property type="match status" value="1"/>
</dbReference>
<dbReference type="GO" id="GO:0008270">
    <property type="term" value="F:zinc ion binding"/>
    <property type="evidence" value="ECO:0007669"/>
    <property type="project" value="UniProtKB-KW"/>
</dbReference>
<keyword evidence="4 6" id="KW-0863">Zinc-finger</keyword>
<name>A0A2N1J743_9BASI</name>
<evidence type="ECO:0000259" key="8">
    <source>
        <dbReference type="PROSITE" id="PS50089"/>
    </source>
</evidence>
<dbReference type="EMBL" id="KZ454996">
    <property type="protein sequence ID" value="PKI82364.1"/>
    <property type="molecule type" value="Genomic_DNA"/>
</dbReference>
<dbReference type="Proteomes" id="UP000232875">
    <property type="component" value="Unassembled WGS sequence"/>
</dbReference>
<evidence type="ECO:0000256" key="2">
    <source>
        <dbReference type="ARBA" id="ARBA00022490"/>
    </source>
</evidence>
<evidence type="ECO:0000256" key="1">
    <source>
        <dbReference type="ARBA" id="ARBA00004496"/>
    </source>
</evidence>
<evidence type="ECO:0000256" key="5">
    <source>
        <dbReference type="ARBA" id="ARBA00022833"/>
    </source>
</evidence>
<dbReference type="AlphaFoldDB" id="A0A2N1J743"/>
<dbReference type="PANTHER" id="PTHR12983">
    <property type="entry name" value="RING FINGER 10 FAMILY MEMBER"/>
    <property type="match status" value="1"/>
</dbReference>
<evidence type="ECO:0000256" key="6">
    <source>
        <dbReference type="PROSITE-ProRule" id="PRU00175"/>
    </source>
</evidence>
<organism evidence="9 10">
    <name type="scientific">Malassezia vespertilionis</name>
    <dbReference type="NCBI Taxonomy" id="2020962"/>
    <lineage>
        <taxon>Eukaryota</taxon>
        <taxon>Fungi</taxon>
        <taxon>Dikarya</taxon>
        <taxon>Basidiomycota</taxon>
        <taxon>Ustilaginomycotina</taxon>
        <taxon>Malasseziomycetes</taxon>
        <taxon>Malasseziales</taxon>
        <taxon>Malasseziaceae</taxon>
        <taxon>Malassezia</taxon>
    </lineage>
</organism>
<evidence type="ECO:0000256" key="3">
    <source>
        <dbReference type="ARBA" id="ARBA00022723"/>
    </source>
</evidence>
<dbReference type="InterPro" id="IPR013083">
    <property type="entry name" value="Znf_RING/FYVE/PHD"/>
</dbReference>
<protein>
    <recommendedName>
        <fullName evidence="8">RING-type domain-containing protein</fullName>
    </recommendedName>
</protein>
<dbReference type="Pfam" id="PF00097">
    <property type="entry name" value="zf-C3HC4"/>
    <property type="match status" value="1"/>
</dbReference>
<dbReference type="GO" id="GO:0005737">
    <property type="term" value="C:cytoplasm"/>
    <property type="evidence" value="ECO:0007669"/>
    <property type="project" value="UniProtKB-SubCell"/>
</dbReference>
<dbReference type="InterPro" id="IPR001841">
    <property type="entry name" value="Znf_RING"/>
</dbReference>
<dbReference type="GO" id="GO:0000976">
    <property type="term" value="F:transcription cis-regulatory region binding"/>
    <property type="evidence" value="ECO:0007669"/>
    <property type="project" value="TreeGrafter"/>
</dbReference>
<evidence type="ECO:0000313" key="9">
    <source>
        <dbReference type="EMBL" id="PKI82364.1"/>
    </source>
</evidence>
<reference evidence="9 10" key="1">
    <citation type="submission" date="2017-10" db="EMBL/GenBank/DDBJ databases">
        <title>A novel species of cold-tolerant Malassezia isolated from bats.</title>
        <authorList>
            <person name="Lorch J.M."/>
            <person name="Palmer J.M."/>
            <person name="Vanderwolf K.J."/>
            <person name="Schmidt K.Z."/>
            <person name="Verant M.L."/>
            <person name="Weller T.J."/>
            <person name="Blehert D.S."/>
        </authorList>
    </citation>
    <scope>NUCLEOTIDE SEQUENCE [LARGE SCALE GENOMIC DNA]</scope>
    <source>
        <strain evidence="9 10">NWHC:44797-103</strain>
    </source>
</reference>
<dbReference type="SUPFAM" id="SSF57850">
    <property type="entry name" value="RING/U-box"/>
    <property type="match status" value="1"/>
</dbReference>
<dbReference type="STRING" id="2020962.A0A2N1J743"/>
<keyword evidence="5" id="KW-0862">Zinc</keyword>
<dbReference type="Gene3D" id="3.30.40.10">
    <property type="entry name" value="Zinc/RING finger domain, C3HC4 (zinc finger)"/>
    <property type="match status" value="1"/>
</dbReference>
<keyword evidence="3" id="KW-0479">Metal-binding</keyword>
<proteinExistence type="predicted"/>
<dbReference type="GO" id="GO:0045944">
    <property type="term" value="P:positive regulation of transcription by RNA polymerase II"/>
    <property type="evidence" value="ECO:0007669"/>
    <property type="project" value="TreeGrafter"/>
</dbReference>
<accession>A0A2N1J743</accession>
<gene>
    <name evidence="9" type="ORF">MVES_003717</name>
</gene>
<sequence>MVAVSGKGADMPAVSDHGAPQGIRQGKKRGQNLNHLLSFTLPPREAPPSGPRRTRRADGSKPFSRERYVHCQYRFVMRSTYDGSAQLADASVPLPWPDVAQVIVHAGADVCEAGASSAAPRLGLPNGGEKMVCPICLSPPTAARMTRCGHVYCYPCILRFLMMKEGKGNRNGVPQHQSKRCPICGDEMHPKDLKGVHWIDTRAAAAQYTPTHQPSVGAAETCSILTMRLVERPHESMLALPRSRYWPLSTHAIKALFARKNGVYCFQPDVLTYARVSLATPHFLLASLDRDIAQIDEEMSAEQQFQPDALSTASMQLARRQLIDAKEVTSAALDERNGTLDAAIKEVDMLSHVSPSPVEPLQSYYYYQAASGLNIFLHPLDIKVLLSQYKHYAHFPDTLQVVVQNAEEGTMDKNMERRCKYLSHLPMSSDVTFVEVDWPRTDALFAETQGHVDWKQWDDMLQERKQRRYDKATKEERARIKAEKGARSSMPFVPSRKYCGTTDFSDAYVPGMSFRESAVVGAEMYFPTHPGADAEPADDSPFPIMPTAPKQGKMQPVQKTVWGTMAAAGAEETLEDAHEMDEAWTALEQAQPERGAPVPLRKTNQNRKRGKPKLVLTGGGRGMG</sequence>
<feature type="region of interest" description="Disordered" evidence="7">
    <location>
        <begin position="588"/>
        <end position="624"/>
    </location>
</feature>
<evidence type="ECO:0000256" key="4">
    <source>
        <dbReference type="ARBA" id="ARBA00022771"/>
    </source>
</evidence>
<dbReference type="InterPro" id="IPR018957">
    <property type="entry name" value="Znf_C3HC4_RING-type"/>
</dbReference>
<evidence type="ECO:0000256" key="7">
    <source>
        <dbReference type="SAM" id="MobiDB-lite"/>
    </source>
</evidence>
<feature type="region of interest" description="Disordered" evidence="7">
    <location>
        <begin position="1"/>
        <end position="61"/>
    </location>
</feature>
<dbReference type="CDD" id="cd16536">
    <property type="entry name" value="RING-HC_RNF10"/>
    <property type="match status" value="1"/>
</dbReference>
<keyword evidence="2" id="KW-0963">Cytoplasm</keyword>
<feature type="domain" description="RING-type" evidence="8">
    <location>
        <begin position="133"/>
        <end position="184"/>
    </location>
</feature>
<keyword evidence="10" id="KW-1185">Reference proteome</keyword>
<dbReference type="InterPro" id="IPR017907">
    <property type="entry name" value="Znf_RING_CS"/>
</dbReference>
<dbReference type="PROSITE" id="PS00518">
    <property type="entry name" value="ZF_RING_1"/>
    <property type="match status" value="1"/>
</dbReference>